<protein>
    <submittedName>
        <fullName evidence="1">Uncharacterized protein</fullName>
    </submittedName>
</protein>
<keyword evidence="2" id="KW-1185">Reference proteome</keyword>
<reference evidence="2" key="1">
    <citation type="journal article" date="2019" name="Int. J. Syst. Evol. Microbiol.">
        <title>The Global Catalogue of Microorganisms (GCM) 10K type strain sequencing project: providing services to taxonomists for standard genome sequencing and annotation.</title>
        <authorList>
            <consortium name="The Broad Institute Genomics Platform"/>
            <consortium name="The Broad Institute Genome Sequencing Center for Infectious Disease"/>
            <person name="Wu L."/>
            <person name="Ma J."/>
        </authorList>
    </citation>
    <scope>NUCLEOTIDE SEQUENCE [LARGE SCALE GENOMIC DNA]</scope>
    <source>
        <strain evidence="2">NBRC 108728</strain>
    </source>
</reference>
<name>A0ABN6XXE7_9MICO</name>
<gene>
    <name evidence="1" type="ORF">GCM10025867_19430</name>
</gene>
<accession>A0ABN6XXE7</accession>
<proteinExistence type="predicted"/>
<evidence type="ECO:0000313" key="2">
    <source>
        <dbReference type="Proteomes" id="UP001321486"/>
    </source>
</evidence>
<sequence length="86" mass="10137">MSDTRRSIRLFSDWGFEWPLWENGHPSYNMEPADLGHSAELTARTRRWADDYESHLDINATPVVWRDSMTWNTWVEGGRRISELLG</sequence>
<organism evidence="1 2">
    <name type="scientific">Frondihabitans sucicola</name>
    <dbReference type="NCBI Taxonomy" id="1268041"/>
    <lineage>
        <taxon>Bacteria</taxon>
        <taxon>Bacillati</taxon>
        <taxon>Actinomycetota</taxon>
        <taxon>Actinomycetes</taxon>
        <taxon>Micrococcales</taxon>
        <taxon>Microbacteriaceae</taxon>
        <taxon>Frondihabitans</taxon>
    </lineage>
</organism>
<evidence type="ECO:0000313" key="1">
    <source>
        <dbReference type="EMBL" id="BDZ49702.1"/>
    </source>
</evidence>
<dbReference type="EMBL" id="AP027732">
    <property type="protein sequence ID" value="BDZ49702.1"/>
    <property type="molecule type" value="Genomic_DNA"/>
</dbReference>
<dbReference type="Proteomes" id="UP001321486">
    <property type="component" value="Chromosome"/>
</dbReference>